<name>H0E2Z8_9ACTN</name>
<evidence type="ECO:0000313" key="5">
    <source>
        <dbReference type="Proteomes" id="UP000005143"/>
    </source>
</evidence>
<feature type="transmembrane region" description="Helical" evidence="2">
    <location>
        <begin position="62"/>
        <end position="85"/>
    </location>
</feature>
<reference evidence="4 5" key="1">
    <citation type="journal article" date="2013" name="Biodegradation">
        <title>Quantitative proteomic analysis of ibuprofen-degrading Patulibacter sp. strain I11.</title>
        <authorList>
            <person name="Almeida B."/>
            <person name="Kjeldal H."/>
            <person name="Lolas I."/>
            <person name="Knudsen A.D."/>
            <person name="Carvalho G."/>
            <person name="Nielsen K.L."/>
            <person name="Barreto Crespo M.T."/>
            <person name="Stensballe A."/>
            <person name="Nielsen J.L."/>
        </authorList>
    </citation>
    <scope>NUCLEOTIDE SEQUENCE [LARGE SCALE GENOMIC DNA]</scope>
    <source>
        <strain evidence="4 5">I11</strain>
    </source>
</reference>
<keyword evidence="2" id="KW-0472">Membrane</keyword>
<dbReference type="SUPFAM" id="SSF48317">
    <property type="entry name" value="Acid phosphatase/Vanadium-dependent haloperoxidase"/>
    <property type="match status" value="1"/>
</dbReference>
<evidence type="ECO:0000313" key="4">
    <source>
        <dbReference type="EMBL" id="EHN11946.1"/>
    </source>
</evidence>
<feature type="transmembrane region" description="Helical" evidence="2">
    <location>
        <begin position="185"/>
        <end position="206"/>
    </location>
</feature>
<keyword evidence="2" id="KW-1133">Transmembrane helix</keyword>
<keyword evidence="5" id="KW-1185">Reference proteome</keyword>
<proteinExistence type="predicted"/>
<dbReference type="SMART" id="SM00014">
    <property type="entry name" value="acidPPc"/>
    <property type="match status" value="1"/>
</dbReference>
<dbReference type="RefSeq" id="WP_007571965.1">
    <property type="nucleotide sequence ID" value="NZ_AGUD01000054.1"/>
</dbReference>
<dbReference type="EMBL" id="AGUD01000054">
    <property type="protein sequence ID" value="EHN11946.1"/>
    <property type="molecule type" value="Genomic_DNA"/>
</dbReference>
<evidence type="ECO:0000256" key="2">
    <source>
        <dbReference type="SAM" id="Phobius"/>
    </source>
</evidence>
<keyword evidence="2" id="KW-0812">Transmembrane</keyword>
<feature type="transmembrane region" description="Helical" evidence="2">
    <location>
        <begin position="259"/>
        <end position="282"/>
    </location>
</feature>
<accession>H0E2Z8</accession>
<organism evidence="4 5">
    <name type="scientific">Patulibacter medicamentivorans</name>
    <dbReference type="NCBI Taxonomy" id="1097667"/>
    <lineage>
        <taxon>Bacteria</taxon>
        <taxon>Bacillati</taxon>
        <taxon>Actinomycetota</taxon>
        <taxon>Thermoleophilia</taxon>
        <taxon>Solirubrobacterales</taxon>
        <taxon>Patulibacteraceae</taxon>
        <taxon>Patulibacter</taxon>
    </lineage>
</organism>
<feature type="region of interest" description="Disordered" evidence="1">
    <location>
        <begin position="285"/>
        <end position="314"/>
    </location>
</feature>
<dbReference type="Gene3D" id="1.20.144.10">
    <property type="entry name" value="Phosphatidic acid phosphatase type 2/haloperoxidase"/>
    <property type="match status" value="1"/>
</dbReference>
<dbReference type="Pfam" id="PF01569">
    <property type="entry name" value="PAP2"/>
    <property type="match status" value="1"/>
</dbReference>
<feature type="transmembrane region" description="Helical" evidence="2">
    <location>
        <begin position="226"/>
        <end position="247"/>
    </location>
</feature>
<evidence type="ECO:0000256" key="1">
    <source>
        <dbReference type="SAM" id="MobiDB-lite"/>
    </source>
</evidence>
<gene>
    <name evidence="4" type="ORF">PAI11_11630</name>
</gene>
<dbReference type="InterPro" id="IPR036938">
    <property type="entry name" value="PAP2/HPO_sf"/>
</dbReference>
<dbReference type="AlphaFoldDB" id="H0E2Z8"/>
<dbReference type="InterPro" id="IPR000326">
    <property type="entry name" value="PAP2/HPO"/>
</dbReference>
<comment type="caution">
    <text evidence="4">The sequence shown here is derived from an EMBL/GenBank/DDBJ whole genome shotgun (WGS) entry which is preliminary data.</text>
</comment>
<feature type="compositionally biased region" description="Basic residues" evidence="1">
    <location>
        <begin position="302"/>
        <end position="314"/>
    </location>
</feature>
<dbReference type="Proteomes" id="UP000005143">
    <property type="component" value="Unassembled WGS sequence"/>
</dbReference>
<protein>
    <submittedName>
        <fullName evidence="4">Phosphoesterase PA-phosphatase related protein</fullName>
    </submittedName>
</protein>
<evidence type="ECO:0000259" key="3">
    <source>
        <dbReference type="SMART" id="SM00014"/>
    </source>
</evidence>
<feature type="domain" description="Phosphatidic acid phosphatase type 2/haloperoxidase" evidence="3">
    <location>
        <begin position="90"/>
        <end position="200"/>
    </location>
</feature>
<sequence length="314" mass="33012">MRFSDTLRSPSLRHLAVVLAGLVVAFLLLGVVLRPTRAVDVLDGRTLAAAAPATGNDRGTLWWFVQLGNPSSYAQFCLALVLTAALRRRWRLALLIPPTMLLSELTAQHLKVVLAEARDVPVAAASISDASWPSGHSTAVMTVALLAILVAPRRLRPLVAAVGALTASAVGIGLIAERYHYPSDVFGGFLCAAIFVTIAAIVLTAWDRRRPRPRPVDRRPLRPVHVAGPALLLVLGFLTAVAVAARADGGIVAAVGQHTAAVAVLGALGALALTLVAAATALTAESEEEAERVASAAPSPRWRPRRSRPARPAD</sequence>
<feature type="transmembrane region" description="Helical" evidence="2">
    <location>
        <begin position="158"/>
        <end position="179"/>
    </location>
</feature>